<dbReference type="Pfam" id="PF03195">
    <property type="entry name" value="LOB"/>
    <property type="match status" value="1"/>
</dbReference>
<feature type="compositionally biased region" description="Basic and acidic residues" evidence="2">
    <location>
        <begin position="193"/>
        <end position="203"/>
    </location>
</feature>
<name>A0A2G9H1I3_9LAMI</name>
<evidence type="ECO:0000313" key="5">
    <source>
        <dbReference type="Proteomes" id="UP000231279"/>
    </source>
</evidence>
<dbReference type="GO" id="GO:0010468">
    <property type="term" value="P:regulation of gene expression"/>
    <property type="evidence" value="ECO:0007669"/>
    <property type="project" value="TreeGrafter"/>
</dbReference>
<comment type="similarity">
    <text evidence="1">Belongs to the LOB domain-containing protein family.</text>
</comment>
<evidence type="ECO:0000256" key="1">
    <source>
        <dbReference type="ARBA" id="ARBA00005474"/>
    </source>
</evidence>
<dbReference type="PANTHER" id="PTHR31304">
    <property type="entry name" value="LOB DOMAIN-CONTAINING PROTEIN 38"/>
    <property type="match status" value="1"/>
</dbReference>
<sequence>MRVSCNGCRALRKGCSDKCTIRPCLDWIKSPQPQANATLFLAKFYGRAGLINLLNAAAPHLRPAVFKSLLYDACGRIVNPVYGANGLLCSGNWHLCQAAFEAVLAGTPMAKVGVDDGSALSLMAHDIRHVSKDENVIQRRLRKVRARDRFKKPATKPKLRAESPDVDSAARVMWSWCHKGEKFDTGLSSRDSGLSRHVERRSNGTESGEADSASVETVEATLAKPDELGGGGSESVELELTLGLEPVA</sequence>
<keyword evidence="5" id="KW-1185">Reference proteome</keyword>
<feature type="compositionally biased region" description="Low complexity" evidence="2">
    <location>
        <begin position="234"/>
        <end position="248"/>
    </location>
</feature>
<comment type="caution">
    <text evidence="4">The sequence shown here is derived from an EMBL/GenBank/DDBJ whole genome shotgun (WGS) entry which is preliminary data.</text>
</comment>
<dbReference type="AlphaFoldDB" id="A0A2G9H1I3"/>
<dbReference type="EMBL" id="NKXS01002953">
    <property type="protein sequence ID" value="PIN11356.1"/>
    <property type="molecule type" value="Genomic_DNA"/>
</dbReference>
<reference evidence="5" key="1">
    <citation type="journal article" date="2018" name="Gigascience">
        <title>Genome assembly of the Pink Ipe (Handroanthus impetiginosus, Bignoniaceae), a highly valued, ecologically keystone Neotropical timber forest tree.</title>
        <authorList>
            <person name="Silva-Junior O.B."/>
            <person name="Grattapaglia D."/>
            <person name="Novaes E."/>
            <person name="Collevatti R.G."/>
        </authorList>
    </citation>
    <scope>NUCLEOTIDE SEQUENCE [LARGE SCALE GENOMIC DNA]</scope>
    <source>
        <strain evidence="5">cv. UFG-1</strain>
    </source>
</reference>
<feature type="domain" description="LOB" evidence="3">
    <location>
        <begin position="3"/>
        <end position="109"/>
    </location>
</feature>
<dbReference type="STRING" id="429701.A0A2G9H1I3"/>
<gene>
    <name evidence="4" type="ORF">CDL12_16046</name>
</gene>
<evidence type="ECO:0000256" key="2">
    <source>
        <dbReference type="SAM" id="MobiDB-lite"/>
    </source>
</evidence>
<dbReference type="PROSITE" id="PS50891">
    <property type="entry name" value="LOB"/>
    <property type="match status" value="1"/>
</dbReference>
<accession>A0A2G9H1I3</accession>
<evidence type="ECO:0000259" key="3">
    <source>
        <dbReference type="PROSITE" id="PS50891"/>
    </source>
</evidence>
<evidence type="ECO:0000313" key="4">
    <source>
        <dbReference type="EMBL" id="PIN11356.1"/>
    </source>
</evidence>
<dbReference type="InterPro" id="IPR004883">
    <property type="entry name" value="LOB"/>
</dbReference>
<dbReference type="Proteomes" id="UP000231279">
    <property type="component" value="Unassembled WGS sequence"/>
</dbReference>
<proteinExistence type="inferred from homology"/>
<dbReference type="OrthoDB" id="1922547at2759"/>
<protein>
    <recommendedName>
        <fullName evidence="3">LOB domain-containing protein</fullName>
    </recommendedName>
</protein>
<feature type="region of interest" description="Disordered" evidence="2">
    <location>
        <begin position="186"/>
        <end position="248"/>
    </location>
</feature>
<organism evidence="4 5">
    <name type="scientific">Handroanthus impetiginosus</name>
    <dbReference type="NCBI Taxonomy" id="429701"/>
    <lineage>
        <taxon>Eukaryota</taxon>
        <taxon>Viridiplantae</taxon>
        <taxon>Streptophyta</taxon>
        <taxon>Embryophyta</taxon>
        <taxon>Tracheophyta</taxon>
        <taxon>Spermatophyta</taxon>
        <taxon>Magnoliopsida</taxon>
        <taxon>eudicotyledons</taxon>
        <taxon>Gunneridae</taxon>
        <taxon>Pentapetalae</taxon>
        <taxon>asterids</taxon>
        <taxon>lamiids</taxon>
        <taxon>Lamiales</taxon>
        <taxon>Bignoniaceae</taxon>
        <taxon>Crescentiina</taxon>
        <taxon>Tabebuia alliance</taxon>
        <taxon>Handroanthus</taxon>
    </lineage>
</organism>
<dbReference type="PANTHER" id="PTHR31304:SF73">
    <property type="entry name" value="OS01G0511000 PROTEIN"/>
    <property type="match status" value="1"/>
</dbReference>